<name>A0ABN2Q130_9PSEU</name>
<evidence type="ECO:0000313" key="2">
    <source>
        <dbReference type="EMBL" id="GAA1941034.1"/>
    </source>
</evidence>
<comment type="caution">
    <text evidence="2">The sequence shown here is derived from an EMBL/GenBank/DDBJ whole genome shotgun (WGS) entry which is preliminary data.</text>
</comment>
<feature type="transmembrane region" description="Helical" evidence="1">
    <location>
        <begin position="62"/>
        <end position="81"/>
    </location>
</feature>
<proteinExistence type="predicted"/>
<dbReference type="EMBL" id="BAAANN010000002">
    <property type="protein sequence ID" value="GAA1941034.1"/>
    <property type="molecule type" value="Genomic_DNA"/>
</dbReference>
<protein>
    <submittedName>
        <fullName evidence="2">Uncharacterized protein</fullName>
    </submittedName>
</protein>
<dbReference type="Proteomes" id="UP001501116">
    <property type="component" value="Unassembled WGS sequence"/>
</dbReference>
<evidence type="ECO:0000256" key="1">
    <source>
        <dbReference type="SAM" id="Phobius"/>
    </source>
</evidence>
<keyword evidence="1" id="KW-1133">Transmembrane helix</keyword>
<feature type="transmembrane region" description="Helical" evidence="1">
    <location>
        <begin position="38"/>
        <end position="56"/>
    </location>
</feature>
<gene>
    <name evidence="2" type="ORF">GCM10009754_05420</name>
</gene>
<feature type="transmembrane region" description="Helical" evidence="1">
    <location>
        <begin position="6"/>
        <end position="26"/>
    </location>
</feature>
<accession>A0ABN2Q130</accession>
<keyword evidence="3" id="KW-1185">Reference proteome</keyword>
<sequence>MHGYWLGVTGAALLTVALPIVWETLVRRPPAAARAQGWAVALAVTVLGTAALLDWARVPAGWLLALVLVGETGAVALFRTARRRWLRWQHTEQERLYTKENLASGPWQIWTRPHRERHSVPSSRVDRWLAADGPAPTAGWWHHGGLTVGAHGPALLDAAGVPHRLPEAVTTMIHLPVPHALLLVDDAQTLLAWLPTAGFADPELREYCRVAGWRYADRIGFGHEDRHALDLRPCVADTAAHG</sequence>
<keyword evidence="1" id="KW-0472">Membrane</keyword>
<keyword evidence="1" id="KW-0812">Transmembrane</keyword>
<evidence type="ECO:0000313" key="3">
    <source>
        <dbReference type="Proteomes" id="UP001501116"/>
    </source>
</evidence>
<organism evidence="2 3">
    <name type="scientific">Amycolatopsis minnesotensis</name>
    <dbReference type="NCBI Taxonomy" id="337894"/>
    <lineage>
        <taxon>Bacteria</taxon>
        <taxon>Bacillati</taxon>
        <taxon>Actinomycetota</taxon>
        <taxon>Actinomycetes</taxon>
        <taxon>Pseudonocardiales</taxon>
        <taxon>Pseudonocardiaceae</taxon>
        <taxon>Amycolatopsis</taxon>
    </lineage>
</organism>
<reference evidence="2 3" key="1">
    <citation type="journal article" date="2019" name="Int. J. Syst. Evol. Microbiol.">
        <title>The Global Catalogue of Microorganisms (GCM) 10K type strain sequencing project: providing services to taxonomists for standard genome sequencing and annotation.</title>
        <authorList>
            <consortium name="The Broad Institute Genomics Platform"/>
            <consortium name="The Broad Institute Genome Sequencing Center for Infectious Disease"/>
            <person name="Wu L."/>
            <person name="Ma J."/>
        </authorList>
    </citation>
    <scope>NUCLEOTIDE SEQUENCE [LARGE SCALE GENOMIC DNA]</scope>
    <source>
        <strain evidence="2 3">JCM 14545</strain>
    </source>
</reference>